<dbReference type="Proteomes" id="UP001283341">
    <property type="component" value="Unassembled WGS sequence"/>
</dbReference>
<evidence type="ECO:0000256" key="1">
    <source>
        <dbReference type="SAM" id="MobiDB-lite"/>
    </source>
</evidence>
<dbReference type="AlphaFoldDB" id="A0AAE0I500"/>
<sequence length="226" mass="25898">MAIVRCRLPITYIYDRSTKPWSWVFTKTSKADPEQHEAWDERCQEFRQDVLLQLDQTLLEELVGSRRYNELTYMSFLRQSPPPVEHIYTETEAGQAVEAEAGPHPPQPSGYQRQPAQADTRGLPTVVDIRRKISSDKSRRYSGFISNRDYYKALAVLELLGRSTETKNPPATTREECNNPRQNPFYGITLGDGSLEEGSAKALDEHLRGIKFDHSRRGPEQKLLVC</sequence>
<gene>
    <name evidence="2" type="ORF">B0H66DRAFT_248190</name>
</gene>
<name>A0AAE0I500_9PEZI</name>
<reference evidence="2" key="1">
    <citation type="journal article" date="2023" name="Mol. Phylogenet. Evol.">
        <title>Genome-scale phylogeny and comparative genomics of the fungal order Sordariales.</title>
        <authorList>
            <person name="Hensen N."/>
            <person name="Bonometti L."/>
            <person name="Westerberg I."/>
            <person name="Brannstrom I.O."/>
            <person name="Guillou S."/>
            <person name="Cros-Aarteil S."/>
            <person name="Calhoun S."/>
            <person name="Haridas S."/>
            <person name="Kuo A."/>
            <person name="Mondo S."/>
            <person name="Pangilinan J."/>
            <person name="Riley R."/>
            <person name="LaButti K."/>
            <person name="Andreopoulos B."/>
            <person name="Lipzen A."/>
            <person name="Chen C."/>
            <person name="Yan M."/>
            <person name="Daum C."/>
            <person name="Ng V."/>
            <person name="Clum A."/>
            <person name="Steindorff A."/>
            <person name="Ohm R.A."/>
            <person name="Martin F."/>
            <person name="Silar P."/>
            <person name="Natvig D.O."/>
            <person name="Lalanne C."/>
            <person name="Gautier V."/>
            <person name="Ament-Velasquez S.L."/>
            <person name="Kruys A."/>
            <person name="Hutchinson M.I."/>
            <person name="Powell A.J."/>
            <person name="Barry K."/>
            <person name="Miller A.N."/>
            <person name="Grigoriev I.V."/>
            <person name="Debuchy R."/>
            <person name="Gladieux P."/>
            <person name="Hiltunen Thoren M."/>
            <person name="Johannesson H."/>
        </authorList>
    </citation>
    <scope>NUCLEOTIDE SEQUENCE</scope>
    <source>
        <strain evidence="2">CBS 118394</strain>
    </source>
</reference>
<protein>
    <submittedName>
        <fullName evidence="2">Uncharacterized protein</fullName>
    </submittedName>
</protein>
<organism evidence="2 3">
    <name type="scientific">Apodospora peruviana</name>
    <dbReference type="NCBI Taxonomy" id="516989"/>
    <lineage>
        <taxon>Eukaryota</taxon>
        <taxon>Fungi</taxon>
        <taxon>Dikarya</taxon>
        <taxon>Ascomycota</taxon>
        <taxon>Pezizomycotina</taxon>
        <taxon>Sordariomycetes</taxon>
        <taxon>Sordariomycetidae</taxon>
        <taxon>Sordariales</taxon>
        <taxon>Lasiosphaeriaceae</taxon>
        <taxon>Apodospora</taxon>
    </lineage>
</organism>
<keyword evidence="3" id="KW-1185">Reference proteome</keyword>
<feature type="region of interest" description="Disordered" evidence="1">
    <location>
        <begin position="98"/>
        <end position="121"/>
    </location>
</feature>
<evidence type="ECO:0000313" key="3">
    <source>
        <dbReference type="Proteomes" id="UP001283341"/>
    </source>
</evidence>
<evidence type="ECO:0000313" key="2">
    <source>
        <dbReference type="EMBL" id="KAK3318714.1"/>
    </source>
</evidence>
<proteinExistence type="predicted"/>
<comment type="caution">
    <text evidence="2">The sequence shown here is derived from an EMBL/GenBank/DDBJ whole genome shotgun (WGS) entry which is preliminary data.</text>
</comment>
<accession>A0AAE0I500</accession>
<reference evidence="2" key="2">
    <citation type="submission" date="2023-06" db="EMBL/GenBank/DDBJ databases">
        <authorList>
            <consortium name="Lawrence Berkeley National Laboratory"/>
            <person name="Haridas S."/>
            <person name="Hensen N."/>
            <person name="Bonometti L."/>
            <person name="Westerberg I."/>
            <person name="Brannstrom I.O."/>
            <person name="Guillou S."/>
            <person name="Cros-Aarteil S."/>
            <person name="Calhoun S."/>
            <person name="Kuo A."/>
            <person name="Mondo S."/>
            <person name="Pangilinan J."/>
            <person name="Riley R."/>
            <person name="Labutti K."/>
            <person name="Andreopoulos B."/>
            <person name="Lipzen A."/>
            <person name="Chen C."/>
            <person name="Yanf M."/>
            <person name="Daum C."/>
            <person name="Ng V."/>
            <person name="Clum A."/>
            <person name="Steindorff A."/>
            <person name="Ohm R."/>
            <person name="Martin F."/>
            <person name="Silar P."/>
            <person name="Natvig D."/>
            <person name="Lalanne C."/>
            <person name="Gautier V."/>
            <person name="Ament-Velasquez S.L."/>
            <person name="Kruys A."/>
            <person name="Hutchinson M.I."/>
            <person name="Powell A.J."/>
            <person name="Barry K."/>
            <person name="Miller A.N."/>
            <person name="Grigoriev I.V."/>
            <person name="Debuchy R."/>
            <person name="Gladieux P."/>
            <person name="Thoren M.H."/>
            <person name="Johannesson H."/>
        </authorList>
    </citation>
    <scope>NUCLEOTIDE SEQUENCE</scope>
    <source>
        <strain evidence="2">CBS 118394</strain>
    </source>
</reference>
<dbReference type="EMBL" id="JAUEDM010000004">
    <property type="protein sequence ID" value="KAK3318714.1"/>
    <property type="molecule type" value="Genomic_DNA"/>
</dbReference>